<dbReference type="SUPFAM" id="SSF53067">
    <property type="entry name" value="Actin-like ATPase domain"/>
    <property type="match status" value="1"/>
</dbReference>
<evidence type="ECO:0000313" key="2">
    <source>
        <dbReference type="EMBL" id="TQJ08727.1"/>
    </source>
</evidence>
<dbReference type="InterPro" id="IPR000600">
    <property type="entry name" value="ROK"/>
</dbReference>
<evidence type="ECO:0000256" key="1">
    <source>
        <dbReference type="ARBA" id="ARBA00006479"/>
    </source>
</evidence>
<dbReference type="GO" id="GO:0016301">
    <property type="term" value="F:kinase activity"/>
    <property type="evidence" value="ECO:0007669"/>
    <property type="project" value="UniProtKB-KW"/>
</dbReference>
<dbReference type="RefSeq" id="WP_170185614.1">
    <property type="nucleotide sequence ID" value="NZ_BAAAPR010000004.1"/>
</dbReference>
<dbReference type="PANTHER" id="PTHR18964:SF149">
    <property type="entry name" value="BIFUNCTIONAL UDP-N-ACETYLGLUCOSAMINE 2-EPIMERASE_N-ACETYLMANNOSAMINE KINASE"/>
    <property type="match status" value="1"/>
</dbReference>
<dbReference type="InterPro" id="IPR043129">
    <property type="entry name" value="ATPase_NBD"/>
</dbReference>
<dbReference type="Pfam" id="PF00480">
    <property type="entry name" value="ROK"/>
    <property type="match status" value="1"/>
</dbReference>
<protein>
    <submittedName>
        <fullName evidence="2">Putative NBD/HSP70 family sugar kinase</fullName>
    </submittedName>
</protein>
<keyword evidence="2" id="KW-0808">Transferase</keyword>
<dbReference type="SUPFAM" id="SSF46785">
    <property type="entry name" value="Winged helix' DNA-binding domain"/>
    <property type="match status" value="1"/>
</dbReference>
<evidence type="ECO:0000313" key="3">
    <source>
        <dbReference type="Proteomes" id="UP000317893"/>
    </source>
</evidence>
<gene>
    <name evidence="2" type="ORF">FB458_1819</name>
</gene>
<comment type="caution">
    <text evidence="2">The sequence shown here is derived from an EMBL/GenBank/DDBJ whole genome shotgun (WGS) entry which is preliminary data.</text>
</comment>
<dbReference type="AlphaFoldDB" id="A0A542E048"/>
<organism evidence="2 3">
    <name type="scientific">Lapillicoccus jejuensis</name>
    <dbReference type="NCBI Taxonomy" id="402171"/>
    <lineage>
        <taxon>Bacteria</taxon>
        <taxon>Bacillati</taxon>
        <taxon>Actinomycetota</taxon>
        <taxon>Actinomycetes</taxon>
        <taxon>Micrococcales</taxon>
        <taxon>Intrasporangiaceae</taxon>
        <taxon>Lapillicoccus</taxon>
    </lineage>
</organism>
<dbReference type="InterPro" id="IPR036390">
    <property type="entry name" value="WH_DNA-bd_sf"/>
</dbReference>
<reference evidence="2 3" key="1">
    <citation type="submission" date="2019-06" db="EMBL/GenBank/DDBJ databases">
        <title>Sequencing the genomes of 1000 actinobacteria strains.</title>
        <authorList>
            <person name="Klenk H.-P."/>
        </authorList>
    </citation>
    <scope>NUCLEOTIDE SEQUENCE [LARGE SCALE GENOMIC DNA]</scope>
    <source>
        <strain evidence="2 3">DSM 18607</strain>
    </source>
</reference>
<keyword evidence="3" id="KW-1185">Reference proteome</keyword>
<name>A0A542E048_9MICO</name>
<sequence>MNAAAAPRRAGTFERAVVDQLLERGPLDRPTLASLVGISRPSAGELVSRLVATGLLEARGEVATGRRGPNSTLYALRHGVARVAGVELQPEGAWCRVADLDGTVLAGVGRRARPDDTPERLARRVVRAAAKQAGTTADALDRVTVAAPGVVGPDGEMRYVEGHPGWSQGLRARLADALELPTRLENDVKLAALAEQHGGAAEGVGSFVLLRLAESVSAAVVLEGRLLRGSGGAAGEIGYLPAWSTEVGGFGAPHLHEFLGARALSALLGDDADGASGGAGVQHPSRADDLRELVRRTAVAVVSCCAVVDPELVVVTGASVRAAGAEFPALLEAVVHEATPFRPRVRRSALDTDDVTPATVGALSSALLEARDATYGVGPAYQPASSPL</sequence>
<comment type="similarity">
    <text evidence="1">Belongs to the ROK (NagC/XylR) family.</text>
</comment>
<dbReference type="EMBL" id="VFMN01000001">
    <property type="protein sequence ID" value="TQJ08727.1"/>
    <property type="molecule type" value="Genomic_DNA"/>
</dbReference>
<dbReference type="PANTHER" id="PTHR18964">
    <property type="entry name" value="ROK (REPRESSOR, ORF, KINASE) FAMILY"/>
    <property type="match status" value="1"/>
</dbReference>
<dbReference type="InterPro" id="IPR036388">
    <property type="entry name" value="WH-like_DNA-bd_sf"/>
</dbReference>
<keyword evidence="2" id="KW-0418">Kinase</keyword>
<dbReference type="Gene3D" id="3.30.420.40">
    <property type="match status" value="2"/>
</dbReference>
<dbReference type="Gene3D" id="1.10.10.10">
    <property type="entry name" value="Winged helix-like DNA-binding domain superfamily/Winged helix DNA-binding domain"/>
    <property type="match status" value="1"/>
</dbReference>
<dbReference type="Proteomes" id="UP000317893">
    <property type="component" value="Unassembled WGS sequence"/>
</dbReference>
<proteinExistence type="inferred from homology"/>
<dbReference type="CDD" id="cd23763">
    <property type="entry name" value="ASKHA_ATPase_ROK"/>
    <property type="match status" value="1"/>
</dbReference>
<accession>A0A542E048</accession>